<gene>
    <name evidence="7" type="ORF">D6858_13920</name>
</gene>
<evidence type="ECO:0000256" key="2">
    <source>
        <dbReference type="ARBA" id="ARBA00022771"/>
    </source>
</evidence>
<dbReference type="OrthoDB" id="1121111at2"/>
<organism evidence="7 8">
    <name type="scientific">Tsuneonella suprasediminis</name>
    <dbReference type="NCBI Taxonomy" id="2306996"/>
    <lineage>
        <taxon>Bacteria</taxon>
        <taxon>Pseudomonadati</taxon>
        <taxon>Pseudomonadota</taxon>
        <taxon>Alphaproteobacteria</taxon>
        <taxon>Sphingomonadales</taxon>
        <taxon>Erythrobacteraceae</taxon>
        <taxon>Tsuneonella</taxon>
    </lineage>
</organism>
<keyword evidence="3" id="KW-0862">Zinc</keyword>
<dbReference type="PANTHER" id="PTHR33823:SF4">
    <property type="entry name" value="GENERAL STRESS PROTEIN 16O"/>
    <property type="match status" value="1"/>
</dbReference>
<evidence type="ECO:0000259" key="5">
    <source>
        <dbReference type="Pfam" id="PF01258"/>
    </source>
</evidence>
<dbReference type="GO" id="GO:0008270">
    <property type="term" value="F:zinc ion binding"/>
    <property type="evidence" value="ECO:0007669"/>
    <property type="project" value="UniProtKB-KW"/>
</dbReference>
<dbReference type="InterPro" id="IPR048487">
    <property type="entry name" value="DksA-like_N"/>
</dbReference>
<dbReference type="Proteomes" id="UP000284322">
    <property type="component" value="Unassembled WGS sequence"/>
</dbReference>
<feature type="domain" description="Zinc finger DksA/TraR C4-type" evidence="5">
    <location>
        <begin position="74"/>
        <end position="102"/>
    </location>
</feature>
<protein>
    <submittedName>
        <fullName evidence="7">TraR/DksA family transcriptional regulator</fullName>
    </submittedName>
</protein>
<name>A0A419QYY5_9SPHN</name>
<evidence type="ECO:0000259" key="6">
    <source>
        <dbReference type="Pfam" id="PF21173"/>
    </source>
</evidence>
<feature type="zinc finger region" description="dksA C4-type" evidence="4">
    <location>
        <begin position="79"/>
        <end position="103"/>
    </location>
</feature>
<dbReference type="SUPFAM" id="SSF109635">
    <property type="entry name" value="DnaK suppressor protein DksA, alpha-hairpin domain"/>
    <property type="match status" value="1"/>
</dbReference>
<keyword evidence="2" id="KW-0863">Zinc-finger</keyword>
<dbReference type="SUPFAM" id="SSF57716">
    <property type="entry name" value="Glucocorticoid receptor-like (DNA-binding domain)"/>
    <property type="match status" value="1"/>
</dbReference>
<evidence type="ECO:0000256" key="4">
    <source>
        <dbReference type="PROSITE-ProRule" id="PRU00510"/>
    </source>
</evidence>
<dbReference type="Pfam" id="PF21173">
    <property type="entry name" value="DksA-like_N"/>
    <property type="match status" value="1"/>
</dbReference>
<evidence type="ECO:0000313" key="8">
    <source>
        <dbReference type="Proteomes" id="UP000284322"/>
    </source>
</evidence>
<keyword evidence="8" id="KW-1185">Reference proteome</keyword>
<dbReference type="AlphaFoldDB" id="A0A419QYY5"/>
<dbReference type="InterPro" id="IPR000962">
    <property type="entry name" value="Znf_DskA_TraR"/>
</dbReference>
<dbReference type="Pfam" id="PF01258">
    <property type="entry name" value="zf-dskA_traR"/>
    <property type="match status" value="1"/>
</dbReference>
<dbReference type="Gene3D" id="1.20.120.910">
    <property type="entry name" value="DksA, coiled-coil domain"/>
    <property type="match status" value="1"/>
</dbReference>
<dbReference type="InterPro" id="IPR037187">
    <property type="entry name" value="DnaK_N"/>
</dbReference>
<sequence>MNKIAELKTQLEDRLVVLLNRVDDIEDDLRHPLDADSEEQAVDLSDDEALEGVDSILREEIAQVRAALARIENGTYGKCAVCGEPISHARLQARPIATRCIDHA</sequence>
<dbReference type="PANTHER" id="PTHR33823">
    <property type="entry name" value="RNA POLYMERASE-BINDING TRANSCRIPTION FACTOR DKSA-RELATED"/>
    <property type="match status" value="1"/>
</dbReference>
<comment type="caution">
    <text evidence="7">The sequence shown here is derived from an EMBL/GenBank/DDBJ whole genome shotgun (WGS) entry which is preliminary data.</text>
</comment>
<evidence type="ECO:0000256" key="1">
    <source>
        <dbReference type="ARBA" id="ARBA00022723"/>
    </source>
</evidence>
<accession>A0A419QYY5</accession>
<reference evidence="7 8" key="1">
    <citation type="submission" date="2018-09" db="EMBL/GenBank/DDBJ databases">
        <title>Altererythrobacter sp.Ery1 and Ery12, the genome sequencing of novel strains in genus Alterythrobacter.</title>
        <authorList>
            <person name="Cheng H."/>
            <person name="Wu Y.-H."/>
            <person name="Fang C."/>
            <person name="Xu X.-W."/>
        </authorList>
    </citation>
    <scope>NUCLEOTIDE SEQUENCE [LARGE SCALE GENOMIC DNA]</scope>
    <source>
        <strain evidence="7 8">Ery12</strain>
    </source>
</reference>
<evidence type="ECO:0000313" key="7">
    <source>
        <dbReference type="EMBL" id="RJX66056.1"/>
    </source>
</evidence>
<evidence type="ECO:0000256" key="3">
    <source>
        <dbReference type="ARBA" id="ARBA00022833"/>
    </source>
</evidence>
<dbReference type="RefSeq" id="WP_120111815.1">
    <property type="nucleotide sequence ID" value="NZ_RAHJ01000021.1"/>
</dbReference>
<keyword evidence="1" id="KW-0479">Metal-binding</keyword>
<feature type="domain" description="DnaK suppressor protein-like N-terminal" evidence="6">
    <location>
        <begin position="8"/>
        <end position="71"/>
    </location>
</feature>
<proteinExistence type="predicted"/>
<dbReference type="PROSITE" id="PS51128">
    <property type="entry name" value="ZF_DKSA_2"/>
    <property type="match status" value="1"/>
</dbReference>
<dbReference type="EMBL" id="RAHJ01000021">
    <property type="protein sequence ID" value="RJX66056.1"/>
    <property type="molecule type" value="Genomic_DNA"/>
</dbReference>